<dbReference type="Gene3D" id="3.40.50.720">
    <property type="entry name" value="NAD(P)-binding Rossmann-like Domain"/>
    <property type="match status" value="1"/>
</dbReference>
<reference evidence="3 4" key="1">
    <citation type="submission" date="2019-11" db="EMBL/GenBank/DDBJ databases">
        <title>Novel species isolated from a subtropical stream in China.</title>
        <authorList>
            <person name="Lu H."/>
        </authorList>
    </citation>
    <scope>NUCLEOTIDE SEQUENCE [LARGE SCALE GENOMIC DNA]</scope>
    <source>
        <strain evidence="3 4">FT26W</strain>
    </source>
</reference>
<keyword evidence="2 3" id="KW-0560">Oxidoreductase</keyword>
<dbReference type="AlphaFoldDB" id="A0A844D3A0"/>
<dbReference type="PROSITE" id="PS00061">
    <property type="entry name" value="ADH_SHORT"/>
    <property type="match status" value="1"/>
</dbReference>
<dbReference type="PRINTS" id="PR00080">
    <property type="entry name" value="SDRFAMILY"/>
</dbReference>
<dbReference type="PRINTS" id="PR00081">
    <property type="entry name" value="GDHRDH"/>
</dbReference>
<dbReference type="PANTHER" id="PTHR24321">
    <property type="entry name" value="DEHYDROGENASES, SHORT CHAIN"/>
    <property type="match status" value="1"/>
</dbReference>
<proteinExistence type="inferred from homology"/>
<protein>
    <submittedName>
        <fullName evidence="3">Glucose 1-dehydrogenase</fullName>
        <ecNumber evidence="3">1.1.1.47</ecNumber>
    </submittedName>
</protein>
<keyword evidence="4" id="KW-1185">Reference proteome</keyword>
<dbReference type="Pfam" id="PF13561">
    <property type="entry name" value="adh_short_C2"/>
    <property type="match status" value="1"/>
</dbReference>
<dbReference type="InterPro" id="IPR002347">
    <property type="entry name" value="SDR_fam"/>
</dbReference>
<dbReference type="NCBIfam" id="NF005559">
    <property type="entry name" value="PRK07231.1"/>
    <property type="match status" value="1"/>
</dbReference>
<dbReference type="SUPFAM" id="SSF51735">
    <property type="entry name" value="NAD(P)-binding Rossmann-fold domains"/>
    <property type="match status" value="1"/>
</dbReference>
<sequence>MSSTLQGKVALVTGAGSGIGRAVALKYAAEGAKVVVSDINAKGGNDTVAAIKEAGGDAIFVHADTSLPADNQALVAATVAHYGALHIACNNAGVGAPPADIGEYDIASWDKVIGINLSGVFYGMRYQIAALLDAGGGAIVNMASILGQVATRQNSAYVAAKHGVVGLTKAAALEYATRGIRVNTVGPGYIDTPALRAMSDAARAPLVAQHPIGRLGEPHEVAELVAWLSSDQASFVTAAYYAVDGGLLAQ</sequence>
<dbReference type="InterPro" id="IPR036291">
    <property type="entry name" value="NAD(P)-bd_dom_sf"/>
</dbReference>
<dbReference type="RefSeq" id="WP_154360562.1">
    <property type="nucleotide sequence ID" value="NZ_WKJL01000025.1"/>
</dbReference>
<dbReference type="GO" id="GO:0047936">
    <property type="term" value="F:glucose 1-dehydrogenase [NAD(P)+] activity"/>
    <property type="evidence" value="ECO:0007669"/>
    <property type="project" value="UniProtKB-EC"/>
</dbReference>
<organism evidence="3 4">
    <name type="scientific">Duganella aquatilis</name>
    <dbReference type="NCBI Taxonomy" id="2666082"/>
    <lineage>
        <taxon>Bacteria</taxon>
        <taxon>Pseudomonadati</taxon>
        <taxon>Pseudomonadota</taxon>
        <taxon>Betaproteobacteria</taxon>
        <taxon>Burkholderiales</taxon>
        <taxon>Oxalobacteraceae</taxon>
        <taxon>Telluria group</taxon>
        <taxon>Duganella</taxon>
    </lineage>
</organism>
<gene>
    <name evidence="3" type="ORF">GJ698_24895</name>
</gene>
<evidence type="ECO:0000313" key="3">
    <source>
        <dbReference type="EMBL" id="MRW87313.1"/>
    </source>
</evidence>
<comment type="similarity">
    <text evidence="1">Belongs to the short-chain dehydrogenases/reductases (SDR) family.</text>
</comment>
<comment type="caution">
    <text evidence="3">The sequence shown here is derived from an EMBL/GenBank/DDBJ whole genome shotgun (WGS) entry which is preliminary data.</text>
</comment>
<evidence type="ECO:0000256" key="1">
    <source>
        <dbReference type="ARBA" id="ARBA00006484"/>
    </source>
</evidence>
<dbReference type="FunFam" id="3.40.50.720:FF:000084">
    <property type="entry name" value="Short-chain dehydrogenase reductase"/>
    <property type="match status" value="1"/>
</dbReference>
<dbReference type="PANTHER" id="PTHR24321:SF8">
    <property type="entry name" value="ESTRADIOL 17-BETA-DEHYDROGENASE 8-RELATED"/>
    <property type="match status" value="1"/>
</dbReference>
<name>A0A844D3A0_9BURK</name>
<dbReference type="EMBL" id="WKJL01000025">
    <property type="protein sequence ID" value="MRW87313.1"/>
    <property type="molecule type" value="Genomic_DNA"/>
</dbReference>
<evidence type="ECO:0000313" key="4">
    <source>
        <dbReference type="Proteomes" id="UP000439986"/>
    </source>
</evidence>
<evidence type="ECO:0000256" key="2">
    <source>
        <dbReference type="ARBA" id="ARBA00023002"/>
    </source>
</evidence>
<dbReference type="InterPro" id="IPR020904">
    <property type="entry name" value="Sc_DH/Rdtase_CS"/>
</dbReference>
<dbReference type="Proteomes" id="UP000439986">
    <property type="component" value="Unassembled WGS sequence"/>
</dbReference>
<dbReference type="EC" id="1.1.1.47" evidence="3"/>
<accession>A0A844D3A0</accession>